<dbReference type="InterPro" id="IPR012349">
    <property type="entry name" value="Split_barrel_FMN-bd"/>
</dbReference>
<protein>
    <submittedName>
        <fullName evidence="2">Pyridoxamine 5'-phosphate oxidase</fullName>
    </submittedName>
</protein>
<dbReference type="EMBL" id="RHHQ01000008">
    <property type="protein sequence ID" value="RNB89493.1"/>
    <property type="molecule type" value="Genomic_DNA"/>
</dbReference>
<name>A0A3M8DN29_9BACL</name>
<dbReference type="PANTHER" id="PTHR42815">
    <property type="entry name" value="FAD-BINDING, PUTATIVE (AFU_ORTHOLOGUE AFUA_6G07600)-RELATED"/>
    <property type="match status" value="1"/>
</dbReference>
<feature type="domain" description="Pyridoxamine 5'-phosphate oxidase N-terminal" evidence="1">
    <location>
        <begin position="27"/>
        <end position="122"/>
    </location>
</feature>
<dbReference type="Proteomes" id="UP000271031">
    <property type="component" value="Unassembled WGS sequence"/>
</dbReference>
<dbReference type="Gene3D" id="2.30.110.10">
    <property type="entry name" value="Electron Transport, Fmn-binding Protein, Chain A"/>
    <property type="match status" value="1"/>
</dbReference>
<gene>
    <name evidence="2" type="ORF">EDM56_09860</name>
</gene>
<dbReference type="RefSeq" id="WP_122917748.1">
    <property type="nucleotide sequence ID" value="NZ_RHHQ01000008.1"/>
</dbReference>
<keyword evidence="3" id="KW-1185">Reference proteome</keyword>
<accession>A0A3M8DN29</accession>
<dbReference type="Pfam" id="PF01243">
    <property type="entry name" value="PNPOx_N"/>
    <property type="match status" value="1"/>
</dbReference>
<comment type="caution">
    <text evidence="2">The sequence shown here is derived from an EMBL/GenBank/DDBJ whole genome shotgun (WGS) entry which is preliminary data.</text>
</comment>
<dbReference type="InterPro" id="IPR011576">
    <property type="entry name" value="Pyridox_Oxase_N"/>
</dbReference>
<dbReference type="OrthoDB" id="9796486at2"/>
<organism evidence="2 3">
    <name type="scientific">Brevibacillus fluminis</name>
    <dbReference type="NCBI Taxonomy" id="511487"/>
    <lineage>
        <taxon>Bacteria</taxon>
        <taxon>Bacillati</taxon>
        <taxon>Bacillota</taxon>
        <taxon>Bacilli</taxon>
        <taxon>Bacillales</taxon>
        <taxon>Paenibacillaceae</taxon>
        <taxon>Brevibacillus</taxon>
    </lineage>
</organism>
<reference evidence="2 3" key="1">
    <citation type="submission" date="2018-10" db="EMBL/GenBank/DDBJ databases">
        <title>Phylogenomics of Brevibacillus.</title>
        <authorList>
            <person name="Dunlap C."/>
        </authorList>
    </citation>
    <scope>NUCLEOTIDE SEQUENCE [LARGE SCALE GENOMIC DNA]</scope>
    <source>
        <strain evidence="2 3">JCM 15716</strain>
    </source>
</reference>
<dbReference type="SUPFAM" id="SSF50475">
    <property type="entry name" value="FMN-binding split barrel"/>
    <property type="match status" value="1"/>
</dbReference>
<dbReference type="AlphaFoldDB" id="A0A3M8DN29"/>
<sequence length="152" mass="17104">MEASGEQFLRSKFQTNGIRIGHKLSDLLRRYVESMEFFFLATADRAGNCDCSFRGGVPCVKVLDDTTLIFPDYPGNGAFQSLGNIVENPHVGMLFIDFTHQQRLRINGQAELLDDPELCALFPGSIQVVKVVVEEVYRNCSARIPKLVKQYN</sequence>
<proteinExistence type="predicted"/>
<evidence type="ECO:0000259" key="1">
    <source>
        <dbReference type="Pfam" id="PF01243"/>
    </source>
</evidence>
<evidence type="ECO:0000313" key="2">
    <source>
        <dbReference type="EMBL" id="RNB89493.1"/>
    </source>
</evidence>
<dbReference type="PANTHER" id="PTHR42815:SF2">
    <property type="entry name" value="FAD-BINDING, PUTATIVE (AFU_ORTHOLOGUE AFUA_6G07600)-RELATED"/>
    <property type="match status" value="1"/>
</dbReference>
<evidence type="ECO:0000313" key="3">
    <source>
        <dbReference type="Proteomes" id="UP000271031"/>
    </source>
</evidence>